<sequence length="282" mass="31369">MTVDYGTRRFRIGFDEQLKPFVLDESGRRLKDLPKPGAKDDAEVAPAEHKRFAQVKKDVRTIAGDQVVRLERSMVLERRWPATEFRTLLVAHPLLRHLVRRLVWVTGSGESFRVAEDGTFADAHDDTFALRTDAVVGVAHPLHLGDSVAAWAEVFADYEILQPFQQLGRPVHRFTEAELTSRVLDRFKGVDVEVGRLLRLTKGAWERGTPMDAGIENEITRPLPGGGTIEITLDPGLVIGEPHESGPQLLREVYLVGTKHTFADLNPVTASEVLAELATLTA</sequence>
<gene>
    <name evidence="2" type="ORF">NZH93_27395</name>
</gene>
<feature type="domain" description="DUF4132" evidence="1">
    <location>
        <begin position="27"/>
        <end position="205"/>
    </location>
</feature>
<organism evidence="2 3">
    <name type="scientific">Umezawaea endophytica</name>
    <dbReference type="NCBI Taxonomy" id="1654476"/>
    <lineage>
        <taxon>Bacteria</taxon>
        <taxon>Bacillati</taxon>
        <taxon>Actinomycetota</taxon>
        <taxon>Actinomycetes</taxon>
        <taxon>Pseudonocardiales</taxon>
        <taxon>Pseudonocardiaceae</taxon>
        <taxon>Umezawaea</taxon>
    </lineage>
</organism>
<proteinExistence type="predicted"/>
<keyword evidence="3" id="KW-1185">Reference proteome</keyword>
<accession>A0A9X2VQ17</accession>
<reference evidence="2" key="1">
    <citation type="submission" date="2022-08" db="EMBL/GenBank/DDBJ databases">
        <authorList>
            <person name="Tistechok S."/>
            <person name="Samborskyy M."/>
            <person name="Roman I."/>
        </authorList>
    </citation>
    <scope>NUCLEOTIDE SEQUENCE</scope>
    <source>
        <strain evidence="2">DSM 103496</strain>
    </source>
</reference>
<protein>
    <submittedName>
        <fullName evidence="2">DUF4132 domain-containing protein</fullName>
    </submittedName>
</protein>
<evidence type="ECO:0000259" key="1">
    <source>
        <dbReference type="Pfam" id="PF13569"/>
    </source>
</evidence>
<evidence type="ECO:0000313" key="2">
    <source>
        <dbReference type="EMBL" id="MCS7480596.1"/>
    </source>
</evidence>
<dbReference type="Pfam" id="PF13569">
    <property type="entry name" value="DUF4132"/>
    <property type="match status" value="1"/>
</dbReference>
<name>A0A9X2VQ17_9PSEU</name>
<evidence type="ECO:0000313" key="3">
    <source>
        <dbReference type="Proteomes" id="UP001141259"/>
    </source>
</evidence>
<dbReference type="EMBL" id="JANYMP010000014">
    <property type="protein sequence ID" value="MCS7480596.1"/>
    <property type="molecule type" value="Genomic_DNA"/>
</dbReference>
<dbReference type="InterPro" id="IPR025406">
    <property type="entry name" value="DUF4132"/>
</dbReference>
<comment type="caution">
    <text evidence="2">The sequence shown here is derived from an EMBL/GenBank/DDBJ whole genome shotgun (WGS) entry which is preliminary data.</text>
</comment>
<dbReference type="Proteomes" id="UP001141259">
    <property type="component" value="Unassembled WGS sequence"/>
</dbReference>
<dbReference type="AlphaFoldDB" id="A0A9X2VQ17"/>